<keyword evidence="2" id="KW-1185">Reference proteome</keyword>
<dbReference type="InterPro" id="IPR001753">
    <property type="entry name" value="Enoyl-CoA_hydra/iso"/>
</dbReference>
<dbReference type="AlphaFoldDB" id="A0A1F5LP56"/>
<dbReference type="GeneID" id="34574277"/>
<dbReference type="SUPFAM" id="SSF52096">
    <property type="entry name" value="ClpP/crotonase"/>
    <property type="match status" value="1"/>
</dbReference>
<evidence type="ECO:0008006" key="3">
    <source>
        <dbReference type="Google" id="ProtNLM"/>
    </source>
</evidence>
<proteinExistence type="predicted"/>
<sequence length="152" mass="16346">MSQLYRDIVFAAPNARLGLPEVNVGLYAGAGGLSRIVRSAGTQIASEVALTGHHISVREAFSWGLINKISKSDESVVPEAIETAVLIASKSPDAVIVSRAGLRQSLESGSVERATQITEQQCLQSLKMGENFKIGLKAFSEKRVPQWVPSRL</sequence>
<gene>
    <name evidence="1" type="ORF">PENARI_c005G00517</name>
</gene>
<dbReference type="CDD" id="cd06558">
    <property type="entry name" value="crotonase-like"/>
    <property type="match status" value="1"/>
</dbReference>
<dbReference type="OrthoDB" id="2139957at2759"/>
<name>A0A1F5LP56_PENAI</name>
<evidence type="ECO:0000313" key="1">
    <source>
        <dbReference type="EMBL" id="OGE54988.1"/>
    </source>
</evidence>
<dbReference type="InterPro" id="IPR029045">
    <property type="entry name" value="ClpP/crotonase-like_dom_sf"/>
</dbReference>
<evidence type="ECO:0000313" key="2">
    <source>
        <dbReference type="Proteomes" id="UP000177622"/>
    </source>
</evidence>
<accession>A0A1F5LP56</accession>
<organism evidence="1 2">
    <name type="scientific">Penicillium arizonense</name>
    <dbReference type="NCBI Taxonomy" id="1835702"/>
    <lineage>
        <taxon>Eukaryota</taxon>
        <taxon>Fungi</taxon>
        <taxon>Dikarya</taxon>
        <taxon>Ascomycota</taxon>
        <taxon>Pezizomycotina</taxon>
        <taxon>Eurotiomycetes</taxon>
        <taxon>Eurotiomycetidae</taxon>
        <taxon>Eurotiales</taxon>
        <taxon>Aspergillaceae</taxon>
        <taxon>Penicillium</taxon>
    </lineage>
</organism>
<dbReference type="GO" id="GO:0005739">
    <property type="term" value="C:mitochondrion"/>
    <property type="evidence" value="ECO:0007669"/>
    <property type="project" value="TreeGrafter"/>
</dbReference>
<dbReference type="PANTHER" id="PTHR11941:SF68">
    <property type="entry name" value="CARNITINYL-COA DEHYDRATASE"/>
    <property type="match status" value="1"/>
</dbReference>
<reference evidence="1 2" key="1">
    <citation type="journal article" date="2016" name="Sci. Rep.">
        <title>Penicillium arizonense, a new, genome sequenced fungal species, reveals a high chemical diversity in secreted metabolites.</title>
        <authorList>
            <person name="Grijseels S."/>
            <person name="Nielsen J.C."/>
            <person name="Randelovic M."/>
            <person name="Nielsen J."/>
            <person name="Nielsen K.F."/>
            <person name="Workman M."/>
            <person name="Frisvad J.C."/>
        </authorList>
    </citation>
    <scope>NUCLEOTIDE SEQUENCE [LARGE SCALE GENOMIC DNA]</scope>
    <source>
        <strain evidence="1 2">CBS 141311</strain>
    </source>
</reference>
<dbReference type="Proteomes" id="UP000177622">
    <property type="component" value="Unassembled WGS sequence"/>
</dbReference>
<comment type="caution">
    <text evidence="1">The sequence shown here is derived from an EMBL/GenBank/DDBJ whole genome shotgun (WGS) entry which is preliminary data.</text>
</comment>
<protein>
    <recommendedName>
        <fullName evidence="3">Enoyl-CoA hydratase</fullName>
    </recommendedName>
</protein>
<dbReference type="RefSeq" id="XP_022490418.1">
    <property type="nucleotide sequence ID" value="XM_022629543.1"/>
</dbReference>
<dbReference type="STRING" id="1835702.A0A1F5LP56"/>
<dbReference type="Pfam" id="PF00378">
    <property type="entry name" value="ECH_1"/>
    <property type="match status" value="1"/>
</dbReference>
<dbReference type="PANTHER" id="PTHR11941">
    <property type="entry name" value="ENOYL-COA HYDRATASE-RELATED"/>
    <property type="match status" value="1"/>
</dbReference>
<dbReference type="GO" id="GO:0006635">
    <property type="term" value="P:fatty acid beta-oxidation"/>
    <property type="evidence" value="ECO:0007669"/>
    <property type="project" value="TreeGrafter"/>
</dbReference>
<dbReference type="Gene3D" id="3.90.226.10">
    <property type="entry name" value="2-enoyl-CoA Hydratase, Chain A, domain 1"/>
    <property type="match status" value="1"/>
</dbReference>
<dbReference type="EMBL" id="LXJU01000005">
    <property type="protein sequence ID" value="OGE54988.1"/>
    <property type="molecule type" value="Genomic_DNA"/>
</dbReference>